<evidence type="ECO:0000313" key="2">
    <source>
        <dbReference type="EMBL" id="KAK4501091.1"/>
    </source>
</evidence>
<keyword evidence="1" id="KW-0812">Transmembrane</keyword>
<dbReference type="InterPro" id="IPR053008">
    <property type="entry name" value="Phomopsin_biosynth_assoc"/>
</dbReference>
<feature type="transmembrane region" description="Helical" evidence="1">
    <location>
        <begin position="36"/>
        <end position="57"/>
    </location>
</feature>
<evidence type="ECO:0000313" key="3">
    <source>
        <dbReference type="Proteomes" id="UP001305779"/>
    </source>
</evidence>
<dbReference type="Proteomes" id="UP001305779">
    <property type="component" value="Unassembled WGS sequence"/>
</dbReference>
<protein>
    <submittedName>
        <fullName evidence="2">Uncharacterized protein</fullName>
    </submittedName>
</protein>
<reference evidence="2 3" key="1">
    <citation type="journal article" date="2023" name="G3 (Bethesda)">
        <title>A chromosome-level genome assembly of Zasmidium syzygii isolated from banana leaves.</title>
        <authorList>
            <person name="van Westerhoven A.C."/>
            <person name="Mehrabi R."/>
            <person name="Talebi R."/>
            <person name="Steentjes M.B.F."/>
            <person name="Corcolon B."/>
            <person name="Chong P.A."/>
            <person name="Kema G.H.J."/>
            <person name="Seidl M.F."/>
        </authorList>
    </citation>
    <scope>NUCLEOTIDE SEQUENCE [LARGE SCALE GENOMIC DNA]</scope>
    <source>
        <strain evidence="2 3">P124</strain>
    </source>
</reference>
<gene>
    <name evidence="2" type="ORF">PRZ48_006897</name>
</gene>
<organism evidence="2 3">
    <name type="scientific">Zasmidium cellare</name>
    <name type="common">Wine cellar mold</name>
    <name type="synonym">Racodium cellare</name>
    <dbReference type="NCBI Taxonomy" id="395010"/>
    <lineage>
        <taxon>Eukaryota</taxon>
        <taxon>Fungi</taxon>
        <taxon>Dikarya</taxon>
        <taxon>Ascomycota</taxon>
        <taxon>Pezizomycotina</taxon>
        <taxon>Dothideomycetes</taxon>
        <taxon>Dothideomycetidae</taxon>
        <taxon>Mycosphaerellales</taxon>
        <taxon>Mycosphaerellaceae</taxon>
        <taxon>Zasmidium</taxon>
    </lineage>
</organism>
<keyword evidence="1" id="KW-0472">Membrane</keyword>
<keyword evidence="3" id="KW-1185">Reference proteome</keyword>
<accession>A0ABR0EHV3</accession>
<keyword evidence="1" id="KW-1133">Transmembrane helix</keyword>
<proteinExistence type="predicted"/>
<comment type="caution">
    <text evidence="2">The sequence shown here is derived from an EMBL/GenBank/DDBJ whole genome shotgun (WGS) entry which is preliminary data.</text>
</comment>
<sequence length="227" mass="26044">MFTGHHTYTKVPIDDRTDDFEAQKAKQKRRDAIRNGGLLLALFLAVLLALSLVANYAQMSQLSGDSTNSTWSSCGNDSATARSRGCSFDLISFAWQTPECYDDELVSEFVFWKGNWSFYSNVNLTEPVDQFVAMQGETQLYVPWEYHIVHCTFMWRQMHRAYERGWIDAHLGNYNHTLHCQQMILMNPEEAKTKTTGARLIYPECIKVHGKQSEKIGAIRTPEYEPA</sequence>
<name>A0ABR0EHV3_ZASCE</name>
<dbReference type="PANTHER" id="PTHR35896">
    <property type="entry name" value="IG-LIKE DOMAIN-CONTAINING PROTEIN"/>
    <property type="match status" value="1"/>
</dbReference>
<evidence type="ECO:0000256" key="1">
    <source>
        <dbReference type="SAM" id="Phobius"/>
    </source>
</evidence>
<dbReference type="PANTHER" id="PTHR35896:SF3">
    <property type="entry name" value="MAJOR FACILITATOR SUPERFAMILY TRANSPORTER"/>
    <property type="match status" value="1"/>
</dbReference>
<dbReference type="EMBL" id="JAXOVC010000005">
    <property type="protein sequence ID" value="KAK4501091.1"/>
    <property type="molecule type" value="Genomic_DNA"/>
</dbReference>